<dbReference type="EMBL" id="HACG01020305">
    <property type="protein sequence ID" value="CEK67170.1"/>
    <property type="molecule type" value="Transcribed_RNA"/>
</dbReference>
<name>A0A0B6ZHD6_9EUPU</name>
<protein>
    <submittedName>
        <fullName evidence="1">Uncharacterized protein</fullName>
    </submittedName>
</protein>
<reference evidence="1" key="1">
    <citation type="submission" date="2014-12" db="EMBL/GenBank/DDBJ databases">
        <title>Insight into the proteome of Arion vulgaris.</title>
        <authorList>
            <person name="Aradska J."/>
            <person name="Bulat T."/>
            <person name="Smidak R."/>
            <person name="Sarate P."/>
            <person name="Gangsoo J."/>
            <person name="Sialana F."/>
            <person name="Bilban M."/>
            <person name="Lubec G."/>
        </authorList>
    </citation>
    <scope>NUCLEOTIDE SEQUENCE</scope>
    <source>
        <tissue evidence="1">Skin</tissue>
    </source>
</reference>
<feature type="non-terminal residue" evidence="1">
    <location>
        <position position="103"/>
    </location>
</feature>
<proteinExistence type="predicted"/>
<organism evidence="1">
    <name type="scientific">Arion vulgaris</name>
    <dbReference type="NCBI Taxonomy" id="1028688"/>
    <lineage>
        <taxon>Eukaryota</taxon>
        <taxon>Metazoa</taxon>
        <taxon>Spiralia</taxon>
        <taxon>Lophotrochozoa</taxon>
        <taxon>Mollusca</taxon>
        <taxon>Gastropoda</taxon>
        <taxon>Heterobranchia</taxon>
        <taxon>Euthyneura</taxon>
        <taxon>Panpulmonata</taxon>
        <taxon>Eupulmonata</taxon>
        <taxon>Stylommatophora</taxon>
        <taxon>Helicina</taxon>
        <taxon>Arionoidea</taxon>
        <taxon>Arionidae</taxon>
        <taxon>Arion</taxon>
    </lineage>
</organism>
<dbReference type="AlphaFoldDB" id="A0A0B6ZHD6"/>
<feature type="non-terminal residue" evidence="1">
    <location>
        <position position="1"/>
    </location>
</feature>
<accession>A0A0B6ZHD6</accession>
<gene>
    <name evidence="1" type="primary">ORF61605</name>
</gene>
<evidence type="ECO:0000313" key="1">
    <source>
        <dbReference type="EMBL" id="CEK67170.1"/>
    </source>
</evidence>
<sequence length="103" mass="11526">FVNEPYCSQVSQDADNMRNNKIGDIDSMLNYKQGLYFMNDGSLSNLQGDTSSVCDFDRLSPIFMKQKKHPTSDNKHKCSNSTLLSKMSETTSLPLDSFDSVDG</sequence>